<evidence type="ECO:0000313" key="10">
    <source>
        <dbReference type="Proteomes" id="UP000605259"/>
    </source>
</evidence>
<dbReference type="InterPro" id="IPR020781">
    <property type="entry name" value="ATPase_OSCP/d_CS"/>
</dbReference>
<keyword evidence="8" id="KW-1003">Cell membrane</keyword>
<keyword evidence="10" id="KW-1185">Reference proteome</keyword>
<accession>A0A917ES92</accession>
<protein>
    <recommendedName>
        <fullName evidence="8">ATP synthase subunit delta</fullName>
    </recommendedName>
    <alternativeName>
        <fullName evidence="8">ATP synthase F(1) sector subunit delta</fullName>
    </alternativeName>
    <alternativeName>
        <fullName evidence="8">F-type ATPase subunit delta</fullName>
        <shortName evidence="8">F-ATPase subunit delta</shortName>
    </alternativeName>
</protein>
<sequence length="181" mass="20611">MNKDVVAKRYGSALFQLAKEQDVVDTIEQSLRVVKGQFVGNHDLQKFLQIPTITKETKKQFIRETFASISDAVLNLLFLLIDRHRDDIVPALVDDYIERANEYRNIAEATVYSVRPLTEEETKALAELFAKKVNKETLRVTNIVDSTLLGGIKVRIGNRIYDGSLSSKLMNIQRELEINSL</sequence>
<keyword evidence="5 8" id="KW-0472">Membrane</keyword>
<keyword evidence="7 8" id="KW-0066">ATP synthesis</keyword>
<dbReference type="PRINTS" id="PR00125">
    <property type="entry name" value="ATPASEDELTA"/>
</dbReference>
<evidence type="ECO:0000256" key="6">
    <source>
        <dbReference type="ARBA" id="ARBA00023196"/>
    </source>
</evidence>
<dbReference type="HAMAP" id="MF_01416">
    <property type="entry name" value="ATP_synth_delta_bact"/>
    <property type="match status" value="1"/>
</dbReference>
<dbReference type="Proteomes" id="UP000605259">
    <property type="component" value="Unassembled WGS sequence"/>
</dbReference>
<comment type="caution">
    <text evidence="9">The sequence shown here is derived from an EMBL/GenBank/DDBJ whole genome shotgun (WGS) entry which is preliminary data.</text>
</comment>
<keyword evidence="6 8" id="KW-0139">CF(1)</keyword>
<dbReference type="Gene3D" id="1.10.520.20">
    <property type="entry name" value="N-terminal domain of the delta subunit of the F1F0-ATP synthase"/>
    <property type="match status" value="1"/>
</dbReference>
<dbReference type="AlphaFoldDB" id="A0A917ES92"/>
<reference evidence="9" key="1">
    <citation type="journal article" date="2014" name="Int. J. Syst. Evol. Microbiol.">
        <title>Complete genome sequence of Corynebacterium casei LMG S-19264T (=DSM 44701T), isolated from a smear-ripened cheese.</title>
        <authorList>
            <consortium name="US DOE Joint Genome Institute (JGI-PGF)"/>
            <person name="Walter F."/>
            <person name="Albersmeier A."/>
            <person name="Kalinowski J."/>
            <person name="Ruckert C."/>
        </authorList>
    </citation>
    <scope>NUCLEOTIDE SEQUENCE</scope>
    <source>
        <strain evidence="9">CGMCC 1.12698</strain>
    </source>
</reference>
<evidence type="ECO:0000256" key="2">
    <source>
        <dbReference type="ARBA" id="ARBA00022448"/>
    </source>
</evidence>
<dbReference type="SUPFAM" id="SSF47928">
    <property type="entry name" value="N-terminal domain of the delta subunit of the F1F0-ATP synthase"/>
    <property type="match status" value="1"/>
</dbReference>
<evidence type="ECO:0000256" key="5">
    <source>
        <dbReference type="ARBA" id="ARBA00023136"/>
    </source>
</evidence>
<proteinExistence type="inferred from homology"/>
<dbReference type="GO" id="GO:0046933">
    <property type="term" value="F:proton-transporting ATP synthase activity, rotational mechanism"/>
    <property type="evidence" value="ECO:0007669"/>
    <property type="project" value="UniProtKB-UniRule"/>
</dbReference>
<dbReference type="RefSeq" id="WP_188389741.1">
    <property type="nucleotide sequence ID" value="NZ_BMFK01000005.1"/>
</dbReference>
<dbReference type="Pfam" id="PF00213">
    <property type="entry name" value="OSCP"/>
    <property type="match status" value="1"/>
</dbReference>
<comment type="similarity">
    <text evidence="8">Belongs to the ATPase delta chain family.</text>
</comment>
<organism evidence="9 10">
    <name type="scientific">Priestia taiwanensis</name>
    <dbReference type="NCBI Taxonomy" id="1347902"/>
    <lineage>
        <taxon>Bacteria</taxon>
        <taxon>Bacillati</taxon>
        <taxon>Bacillota</taxon>
        <taxon>Bacilli</taxon>
        <taxon>Bacillales</taxon>
        <taxon>Bacillaceae</taxon>
        <taxon>Priestia</taxon>
    </lineage>
</organism>
<evidence type="ECO:0000256" key="3">
    <source>
        <dbReference type="ARBA" id="ARBA00022781"/>
    </source>
</evidence>
<evidence type="ECO:0000256" key="8">
    <source>
        <dbReference type="HAMAP-Rule" id="MF_01416"/>
    </source>
</evidence>
<keyword evidence="4 8" id="KW-0406">Ion transport</keyword>
<dbReference type="NCBIfam" id="TIGR01145">
    <property type="entry name" value="ATP_synt_delta"/>
    <property type="match status" value="1"/>
</dbReference>
<gene>
    <name evidence="8 9" type="primary">atpH</name>
    <name evidence="9" type="ORF">GCM10007140_34400</name>
</gene>
<comment type="function">
    <text evidence="8">F(1)F(0) ATP synthase produces ATP from ADP in the presence of a proton or sodium gradient. F-type ATPases consist of two structural domains, F(1) containing the extramembraneous catalytic core and F(0) containing the membrane proton channel, linked together by a central stalk and a peripheral stalk. During catalysis, ATP synthesis in the catalytic domain of F(1) is coupled via a rotary mechanism of the central stalk subunits to proton translocation.</text>
</comment>
<dbReference type="PANTHER" id="PTHR11910">
    <property type="entry name" value="ATP SYNTHASE DELTA CHAIN"/>
    <property type="match status" value="1"/>
</dbReference>
<dbReference type="InterPro" id="IPR026015">
    <property type="entry name" value="ATP_synth_OSCP/delta_N_sf"/>
</dbReference>
<evidence type="ECO:0000256" key="4">
    <source>
        <dbReference type="ARBA" id="ARBA00023065"/>
    </source>
</evidence>
<evidence type="ECO:0000256" key="1">
    <source>
        <dbReference type="ARBA" id="ARBA00004370"/>
    </source>
</evidence>
<name>A0A917ES92_9BACI</name>
<evidence type="ECO:0000313" key="9">
    <source>
        <dbReference type="EMBL" id="GGE81878.1"/>
    </source>
</evidence>
<dbReference type="GO" id="GO:0045259">
    <property type="term" value="C:proton-transporting ATP synthase complex"/>
    <property type="evidence" value="ECO:0007669"/>
    <property type="project" value="UniProtKB-KW"/>
</dbReference>
<keyword evidence="2 8" id="KW-0813">Transport</keyword>
<comment type="function">
    <text evidence="8">This protein is part of the stalk that links CF(0) to CF(1). It either transmits conformational changes from CF(0) to CF(1) or is implicated in proton conduction.</text>
</comment>
<dbReference type="NCBIfam" id="NF004403">
    <property type="entry name" value="PRK05758.2-4"/>
    <property type="match status" value="1"/>
</dbReference>
<evidence type="ECO:0000256" key="7">
    <source>
        <dbReference type="ARBA" id="ARBA00023310"/>
    </source>
</evidence>
<reference evidence="9" key="2">
    <citation type="submission" date="2020-09" db="EMBL/GenBank/DDBJ databases">
        <authorList>
            <person name="Sun Q."/>
            <person name="Zhou Y."/>
        </authorList>
    </citation>
    <scope>NUCLEOTIDE SEQUENCE</scope>
    <source>
        <strain evidence="9">CGMCC 1.12698</strain>
    </source>
</reference>
<dbReference type="PROSITE" id="PS00389">
    <property type="entry name" value="ATPASE_DELTA"/>
    <property type="match status" value="1"/>
</dbReference>
<dbReference type="GO" id="GO:0005886">
    <property type="term" value="C:plasma membrane"/>
    <property type="evidence" value="ECO:0007669"/>
    <property type="project" value="UniProtKB-SubCell"/>
</dbReference>
<comment type="subcellular location">
    <subcellularLocation>
        <location evidence="8">Cell membrane</location>
        <topology evidence="8">Peripheral membrane protein</topology>
    </subcellularLocation>
    <subcellularLocation>
        <location evidence="1">Membrane</location>
    </subcellularLocation>
</comment>
<dbReference type="EMBL" id="BMFK01000005">
    <property type="protein sequence ID" value="GGE81878.1"/>
    <property type="molecule type" value="Genomic_DNA"/>
</dbReference>
<dbReference type="InterPro" id="IPR000711">
    <property type="entry name" value="ATPase_OSCP/dsu"/>
</dbReference>
<keyword evidence="3 8" id="KW-0375">Hydrogen ion transport</keyword>